<gene>
    <name evidence="4" type="ORF">TBK1r_24340</name>
</gene>
<keyword evidence="3" id="KW-0472">Membrane</keyword>
<keyword evidence="3" id="KW-0812">Transmembrane</keyword>
<protein>
    <recommendedName>
        <fullName evidence="6">Chromosome partition protein Smc</fullName>
    </recommendedName>
</protein>
<organism evidence="4 5">
    <name type="scientific">Stieleria magnilauensis</name>
    <dbReference type="NCBI Taxonomy" id="2527963"/>
    <lineage>
        <taxon>Bacteria</taxon>
        <taxon>Pseudomonadati</taxon>
        <taxon>Planctomycetota</taxon>
        <taxon>Planctomycetia</taxon>
        <taxon>Pirellulales</taxon>
        <taxon>Pirellulaceae</taxon>
        <taxon>Stieleria</taxon>
    </lineage>
</organism>
<feature type="transmembrane region" description="Helical" evidence="3">
    <location>
        <begin position="66"/>
        <end position="86"/>
    </location>
</feature>
<dbReference type="Proteomes" id="UP000318081">
    <property type="component" value="Chromosome"/>
</dbReference>
<dbReference type="EMBL" id="CP036432">
    <property type="protein sequence ID" value="QDV83493.1"/>
    <property type="molecule type" value="Genomic_DNA"/>
</dbReference>
<feature type="transmembrane region" description="Helical" evidence="3">
    <location>
        <begin position="30"/>
        <end position="54"/>
    </location>
</feature>
<evidence type="ECO:0000256" key="1">
    <source>
        <dbReference type="SAM" id="Coils"/>
    </source>
</evidence>
<feature type="compositionally biased region" description="Polar residues" evidence="2">
    <location>
        <begin position="400"/>
        <end position="410"/>
    </location>
</feature>
<feature type="compositionally biased region" description="Polar residues" evidence="2">
    <location>
        <begin position="426"/>
        <end position="439"/>
    </location>
</feature>
<feature type="transmembrane region" description="Helical" evidence="3">
    <location>
        <begin position="160"/>
        <end position="179"/>
    </location>
</feature>
<keyword evidence="1" id="KW-0175">Coiled coil</keyword>
<evidence type="ECO:0000256" key="2">
    <source>
        <dbReference type="SAM" id="MobiDB-lite"/>
    </source>
</evidence>
<feature type="region of interest" description="Disordered" evidence="2">
    <location>
        <begin position="400"/>
        <end position="458"/>
    </location>
</feature>
<sequence>MSNDSQSSRHSDSPTTSPIESLTHSVRKRLWLASVTQGVTSGLLIGTAAALVFALTRAILAPATHWGWALAISLLGGLIGLLIGATRIRSAQAAARLIDEHFDLKDRSITTLEFLSAAGETSDTHSTAKRLQIEEANTHLHRVDATQCVSIQPWNQPLRWAAGLAAVMFVVLALTSGGLNEVDANPVLALATEQSMALRETMLPELEELAKEHEDPEIEKLLEELREKVDEMESESIDENDLMASLSEMEQALAEAREAMQLEMTDATMQALAAAIKPSDQLQQAAKALESEDYEKASEELESVDPSKIGDKQRRAVADNLKKMVAKLSQGKNGQLSESISQLAEGLSNKNMKECKACLSKLASECKKQGQCKKIGQCMSCQLNRLSECKGQCRGQCQSNIAKKSNSPSTKAGIASSGQPLGDKATNLNSTRNEEQLTGVQGEGPSETEITQAPEGEQDAVRAYAGKYNDFRRQAEAVLDSEPLPMGVRETVRTYFEAIRPSSEEAAATAEPADVNR</sequence>
<proteinExistence type="predicted"/>
<evidence type="ECO:0000313" key="5">
    <source>
        <dbReference type="Proteomes" id="UP000318081"/>
    </source>
</evidence>
<dbReference type="RefSeq" id="WP_419581251.1">
    <property type="nucleotide sequence ID" value="NZ_CP036432.1"/>
</dbReference>
<feature type="region of interest" description="Disordered" evidence="2">
    <location>
        <begin position="1"/>
        <end position="20"/>
    </location>
</feature>
<name>A0ABX5XNC4_9BACT</name>
<evidence type="ECO:0000313" key="4">
    <source>
        <dbReference type="EMBL" id="QDV83493.1"/>
    </source>
</evidence>
<keyword evidence="3" id="KW-1133">Transmembrane helix</keyword>
<accession>A0ABX5XNC4</accession>
<evidence type="ECO:0008006" key="6">
    <source>
        <dbReference type="Google" id="ProtNLM"/>
    </source>
</evidence>
<feature type="coiled-coil region" evidence="1">
    <location>
        <begin position="215"/>
        <end position="266"/>
    </location>
</feature>
<reference evidence="4 5" key="1">
    <citation type="submission" date="2019-02" db="EMBL/GenBank/DDBJ databases">
        <title>Deep-cultivation of Planctomycetes and their phenomic and genomic characterization uncovers novel biology.</title>
        <authorList>
            <person name="Wiegand S."/>
            <person name="Jogler M."/>
            <person name="Boedeker C."/>
            <person name="Pinto D."/>
            <person name="Vollmers J."/>
            <person name="Rivas-Marin E."/>
            <person name="Kohn T."/>
            <person name="Peeters S.H."/>
            <person name="Heuer A."/>
            <person name="Rast P."/>
            <person name="Oberbeckmann S."/>
            <person name="Bunk B."/>
            <person name="Jeske O."/>
            <person name="Meyerdierks A."/>
            <person name="Storesund J.E."/>
            <person name="Kallscheuer N."/>
            <person name="Luecker S."/>
            <person name="Lage O.M."/>
            <person name="Pohl T."/>
            <person name="Merkel B.J."/>
            <person name="Hornburger P."/>
            <person name="Mueller R.-W."/>
            <person name="Bruemmer F."/>
            <person name="Labrenz M."/>
            <person name="Spormann A.M."/>
            <person name="Op den Camp H."/>
            <person name="Overmann J."/>
            <person name="Amann R."/>
            <person name="Jetten M.S.M."/>
            <person name="Mascher T."/>
            <person name="Medema M.H."/>
            <person name="Devos D.P."/>
            <person name="Kaster A.-K."/>
            <person name="Ovreas L."/>
            <person name="Rohde M."/>
            <person name="Galperin M.Y."/>
            <person name="Jogler C."/>
        </authorList>
    </citation>
    <scope>NUCLEOTIDE SEQUENCE [LARGE SCALE GENOMIC DNA]</scope>
    <source>
        <strain evidence="4 5">TBK1r</strain>
    </source>
</reference>
<keyword evidence="5" id="KW-1185">Reference proteome</keyword>
<evidence type="ECO:0000256" key="3">
    <source>
        <dbReference type="SAM" id="Phobius"/>
    </source>
</evidence>